<comment type="caution">
    <text evidence="2">The sequence shown here is derived from an EMBL/GenBank/DDBJ whole genome shotgun (WGS) entry which is preliminary data.</text>
</comment>
<keyword evidence="3" id="KW-1185">Reference proteome</keyword>
<sequence length="67" mass="7256">MPDPPEDAEAGKDLPIEVMRQLCANLPSVLEPNGPEVLPDVDHDSGIDITNPSDHDLKELAKALNEE</sequence>
<proteinExistence type="predicted"/>
<organism evidence="2 3">
    <name type="scientific">Nonomuraea maheshkhaliensis</name>
    <dbReference type="NCBI Taxonomy" id="419590"/>
    <lineage>
        <taxon>Bacteria</taxon>
        <taxon>Bacillati</taxon>
        <taxon>Actinomycetota</taxon>
        <taxon>Actinomycetes</taxon>
        <taxon>Streptosporangiales</taxon>
        <taxon>Streptosporangiaceae</taxon>
        <taxon>Nonomuraea</taxon>
    </lineage>
</organism>
<dbReference type="EMBL" id="BAAAMU010000003">
    <property type="protein sequence ID" value="GAA1614320.1"/>
    <property type="molecule type" value="Genomic_DNA"/>
</dbReference>
<gene>
    <name evidence="2" type="ORF">GCM10009733_008150</name>
</gene>
<name>A0ABP4QRD9_9ACTN</name>
<protein>
    <submittedName>
        <fullName evidence="2">Uncharacterized protein</fullName>
    </submittedName>
</protein>
<reference evidence="3" key="1">
    <citation type="journal article" date="2019" name="Int. J. Syst. Evol. Microbiol.">
        <title>The Global Catalogue of Microorganisms (GCM) 10K type strain sequencing project: providing services to taxonomists for standard genome sequencing and annotation.</title>
        <authorList>
            <consortium name="The Broad Institute Genomics Platform"/>
            <consortium name="The Broad Institute Genome Sequencing Center for Infectious Disease"/>
            <person name="Wu L."/>
            <person name="Ma J."/>
        </authorList>
    </citation>
    <scope>NUCLEOTIDE SEQUENCE [LARGE SCALE GENOMIC DNA]</scope>
    <source>
        <strain evidence="3">JCM 13929</strain>
    </source>
</reference>
<dbReference type="RefSeq" id="WP_346101482.1">
    <property type="nucleotide sequence ID" value="NZ_BAAAMU010000003.1"/>
</dbReference>
<dbReference type="Proteomes" id="UP001500064">
    <property type="component" value="Unassembled WGS sequence"/>
</dbReference>
<feature type="region of interest" description="Disordered" evidence="1">
    <location>
        <begin position="31"/>
        <end position="55"/>
    </location>
</feature>
<evidence type="ECO:0000313" key="2">
    <source>
        <dbReference type="EMBL" id="GAA1614320.1"/>
    </source>
</evidence>
<accession>A0ABP4QRD9</accession>
<evidence type="ECO:0000256" key="1">
    <source>
        <dbReference type="SAM" id="MobiDB-lite"/>
    </source>
</evidence>
<evidence type="ECO:0000313" key="3">
    <source>
        <dbReference type="Proteomes" id="UP001500064"/>
    </source>
</evidence>